<reference evidence="1" key="1">
    <citation type="journal article" date="2016" name="Environ. Microbiol.">
        <title>Genomic resolution of a cold subsurface aquifer community provides metabolic insights for novel microbes adapted to high CO concentrations.</title>
        <authorList>
            <person name="Probst A.J."/>
            <person name="Castelle C.J."/>
            <person name="Singh A."/>
            <person name="Brown C.T."/>
            <person name="Anantharaman K."/>
            <person name="Sharon I."/>
            <person name="Hug L.A."/>
            <person name="Burstein D."/>
            <person name="Emerson J.B."/>
            <person name="Thomas B.C."/>
            <person name="Banfield J.F."/>
        </authorList>
    </citation>
    <scope>NUCLEOTIDE SEQUENCE [LARGE SCALE GENOMIC DNA]</scope>
    <source>
        <strain evidence="1">CG2_30_54_11</strain>
    </source>
</reference>
<name>A0A1J5IZS7_9BACT</name>
<dbReference type="EMBL" id="MNZT01000078">
    <property type="protein sequence ID" value="OIP96744.1"/>
    <property type="molecule type" value="Genomic_DNA"/>
</dbReference>
<evidence type="ECO:0000313" key="2">
    <source>
        <dbReference type="Proteomes" id="UP000183245"/>
    </source>
</evidence>
<dbReference type="AlphaFoldDB" id="A0A1J5IZS7"/>
<proteinExistence type="predicted"/>
<accession>A0A1J5IZS7</accession>
<organism evidence="1 2">
    <name type="scientific">Candidatus Wirthbacteria bacterium CG2_30_54_11</name>
    <dbReference type="NCBI Taxonomy" id="1817892"/>
    <lineage>
        <taxon>Bacteria</taxon>
        <taxon>Candidatus Wirthbacteria</taxon>
    </lineage>
</organism>
<sequence length="63" mass="7464">MKKNKTFSIIYHSPSFSMSVMQQPVMPLMNKNRIRHISFSQEFNPARYLTLTGRKKDPTPFMQ</sequence>
<comment type="caution">
    <text evidence="1">The sequence shown here is derived from an EMBL/GenBank/DDBJ whole genome shotgun (WGS) entry which is preliminary data.</text>
</comment>
<protein>
    <submittedName>
        <fullName evidence="1">Uncharacterized protein</fullName>
    </submittedName>
</protein>
<gene>
    <name evidence="1" type="ORF">AUK40_04540</name>
</gene>
<dbReference type="Proteomes" id="UP000183245">
    <property type="component" value="Unassembled WGS sequence"/>
</dbReference>
<dbReference type="STRING" id="1817892.AUK40_04540"/>
<evidence type="ECO:0000313" key="1">
    <source>
        <dbReference type="EMBL" id="OIP96744.1"/>
    </source>
</evidence>